<dbReference type="Proteomes" id="UP001176021">
    <property type="component" value="Unassembled WGS sequence"/>
</dbReference>
<dbReference type="EMBL" id="JAMJEV010000025">
    <property type="protein sequence ID" value="MDO0825387.1"/>
    <property type="molecule type" value="Genomic_DNA"/>
</dbReference>
<keyword evidence="3" id="KW-1185">Reference proteome</keyword>
<accession>A0ABT8QVL3</accession>
<sequence>MLGLLVFTIIPLWLMACVFIVPWSIVRIFGYLKVKNYSLLIKLSSLYGGLTFIKLFSAVVNDLGLGGNNLVLKIFPTVFNYLAQIPSDETMPNGLGTGLYVVGNWYAKGHYIHLATLNEIQIDVYHVIIGLWWIITVVVFPIWSFTLLKRR</sequence>
<comment type="caution">
    <text evidence="2">The sequence shown here is derived from an EMBL/GenBank/DDBJ whole genome shotgun (WGS) entry which is preliminary data.</text>
</comment>
<feature type="transmembrane region" description="Helical" evidence="1">
    <location>
        <begin position="124"/>
        <end position="148"/>
    </location>
</feature>
<evidence type="ECO:0000313" key="2">
    <source>
        <dbReference type="EMBL" id="MDO0825387.1"/>
    </source>
</evidence>
<keyword evidence="1" id="KW-1133">Transmembrane helix</keyword>
<reference evidence="2" key="1">
    <citation type="submission" date="2022-05" db="EMBL/GenBank/DDBJ databases">
        <title>Expanded diversity of anoxic marine methylotrophy in a Black Sea sulfate reducing microorganism.</title>
        <authorList>
            <person name="Fischer P.Q."/>
            <person name="Stams A.J.M."/>
            <person name="Villanueva L."/>
            <person name="Sousa D.Z."/>
        </authorList>
    </citation>
    <scope>NUCLEOTIDE SEQUENCE</scope>
    <source>
        <strain evidence="2">P130</strain>
    </source>
</reference>
<dbReference type="RefSeq" id="WP_302049998.1">
    <property type="nucleotide sequence ID" value="NZ_JAMJEV010000025.1"/>
</dbReference>
<proteinExistence type="predicted"/>
<feature type="transmembrane region" description="Helical" evidence="1">
    <location>
        <begin position="12"/>
        <end position="32"/>
    </location>
</feature>
<evidence type="ECO:0000256" key="1">
    <source>
        <dbReference type="SAM" id="Phobius"/>
    </source>
</evidence>
<protein>
    <submittedName>
        <fullName evidence="2">Uncharacterized protein</fullName>
    </submittedName>
</protein>
<keyword evidence="1" id="KW-0812">Transmembrane</keyword>
<name>A0ABT8QVL3_9FIRM</name>
<feature type="transmembrane region" description="Helical" evidence="1">
    <location>
        <begin position="39"/>
        <end position="60"/>
    </location>
</feature>
<keyword evidence="1" id="KW-0472">Membrane</keyword>
<evidence type="ECO:0000313" key="3">
    <source>
        <dbReference type="Proteomes" id="UP001176021"/>
    </source>
</evidence>
<organism evidence="2 3">
    <name type="scientific">Desulfosporosinus nitroreducens</name>
    <dbReference type="NCBI Taxonomy" id="2018668"/>
    <lineage>
        <taxon>Bacteria</taxon>
        <taxon>Bacillati</taxon>
        <taxon>Bacillota</taxon>
        <taxon>Clostridia</taxon>
        <taxon>Eubacteriales</taxon>
        <taxon>Desulfitobacteriaceae</taxon>
        <taxon>Desulfosporosinus</taxon>
    </lineage>
</organism>
<gene>
    <name evidence="2" type="ORF">M8H41_21450</name>
</gene>